<protein>
    <submittedName>
        <fullName evidence="1">CAZy families GT2 protein</fullName>
    </submittedName>
</protein>
<dbReference type="AlphaFoldDB" id="A0A060CRM4"/>
<feature type="non-terminal residue" evidence="1">
    <location>
        <position position="1"/>
    </location>
</feature>
<accession>A0A060CRM4</accession>
<name>A0A060CRM4_9ACTN</name>
<organism evidence="1">
    <name type="scientific">uncultured Tsukamurella sp</name>
    <dbReference type="NCBI Taxonomy" id="290604"/>
    <lineage>
        <taxon>Bacteria</taxon>
        <taxon>Bacillati</taxon>
        <taxon>Actinomycetota</taxon>
        <taxon>Actinomycetes</taxon>
        <taxon>Mycobacteriales</taxon>
        <taxon>Tsukamurellaceae</taxon>
        <taxon>Tsukamurella</taxon>
        <taxon>environmental samples</taxon>
    </lineage>
</organism>
<dbReference type="EMBL" id="KF128256">
    <property type="protein sequence ID" value="AIA95621.1"/>
    <property type="molecule type" value="Genomic_DNA"/>
</dbReference>
<reference evidence="1" key="1">
    <citation type="journal article" date="2013" name="Environ. Microbiol.">
        <title>Seasonally variable intestinal metagenomes of the red palm weevil (Rhynchophorus ferrugineus).</title>
        <authorList>
            <person name="Jia S."/>
            <person name="Zhang X."/>
            <person name="Zhang G."/>
            <person name="Yin A."/>
            <person name="Zhang S."/>
            <person name="Li F."/>
            <person name="Wang L."/>
            <person name="Zhao D."/>
            <person name="Yun Q."/>
            <person name="Tala"/>
            <person name="Wang J."/>
            <person name="Sun G."/>
            <person name="Baabdullah M."/>
            <person name="Yu X."/>
            <person name="Hu S."/>
            <person name="Al-Mssallem I.S."/>
            <person name="Yu J."/>
        </authorList>
    </citation>
    <scope>NUCLEOTIDE SEQUENCE</scope>
</reference>
<proteinExistence type="predicted"/>
<sequence>EWFFDTECLVLACANNLRVLQVPVLWKEDKSTTVNIPHTVIQDLAGMKRMVTKLHQGLCLPLN</sequence>
<evidence type="ECO:0000313" key="1">
    <source>
        <dbReference type="EMBL" id="AIA95621.1"/>
    </source>
</evidence>